<evidence type="ECO:0000256" key="6">
    <source>
        <dbReference type="PROSITE-ProRule" id="PRU00221"/>
    </source>
</evidence>
<feature type="repeat" description="WD" evidence="6">
    <location>
        <begin position="11"/>
        <end position="52"/>
    </location>
</feature>
<feature type="repeat" description="WD" evidence="6">
    <location>
        <begin position="263"/>
        <end position="295"/>
    </location>
</feature>
<feature type="repeat" description="WD" evidence="6">
    <location>
        <begin position="53"/>
        <end position="94"/>
    </location>
</feature>
<dbReference type="SMART" id="SM00320">
    <property type="entry name" value="WD40"/>
    <property type="match status" value="7"/>
</dbReference>
<dbReference type="Proteomes" id="UP001149090">
    <property type="component" value="Unassembled WGS sequence"/>
</dbReference>
<dbReference type="PROSITE" id="PS00678">
    <property type="entry name" value="WD_REPEATS_1"/>
    <property type="match status" value="1"/>
</dbReference>
<evidence type="ECO:0000256" key="5">
    <source>
        <dbReference type="ARBA" id="ARBA00038145"/>
    </source>
</evidence>
<feature type="repeat" description="WD" evidence="6">
    <location>
        <begin position="233"/>
        <end position="262"/>
    </location>
</feature>
<organism evidence="7 8">
    <name type="scientific">Anaeramoeba ignava</name>
    <name type="common">Anaerobic marine amoeba</name>
    <dbReference type="NCBI Taxonomy" id="1746090"/>
    <lineage>
        <taxon>Eukaryota</taxon>
        <taxon>Metamonada</taxon>
        <taxon>Anaeramoebidae</taxon>
        <taxon>Anaeramoeba</taxon>
    </lineage>
</organism>
<keyword evidence="3 6" id="KW-0853">WD repeat</keyword>
<evidence type="ECO:0000256" key="4">
    <source>
        <dbReference type="ARBA" id="ARBA00022737"/>
    </source>
</evidence>
<dbReference type="InterPro" id="IPR051980">
    <property type="entry name" value="WD_repeat_MORG1"/>
</dbReference>
<dbReference type="InterPro" id="IPR036322">
    <property type="entry name" value="WD40_repeat_dom_sf"/>
</dbReference>
<dbReference type="Gene3D" id="2.130.10.10">
    <property type="entry name" value="YVTN repeat-like/Quinoprotein amine dehydrogenase"/>
    <property type="match status" value="1"/>
</dbReference>
<comment type="subcellular location">
    <subcellularLocation>
        <location evidence="1">Cytoplasm</location>
    </subcellularLocation>
</comment>
<dbReference type="PRINTS" id="PR00320">
    <property type="entry name" value="GPROTEINBRPT"/>
</dbReference>
<dbReference type="InterPro" id="IPR015943">
    <property type="entry name" value="WD40/YVTN_repeat-like_dom_sf"/>
</dbReference>
<proteinExistence type="inferred from homology"/>
<protein>
    <submittedName>
        <fullName evidence="7">Wd40 repeat protein</fullName>
    </submittedName>
</protein>
<dbReference type="PROSITE" id="PS50082">
    <property type="entry name" value="WD_REPEATS_2"/>
    <property type="match status" value="5"/>
</dbReference>
<reference evidence="7" key="1">
    <citation type="submission" date="2022-10" db="EMBL/GenBank/DDBJ databases">
        <title>Novel sulphate-reducing endosymbionts in the free-living metamonad Anaeramoeba.</title>
        <authorList>
            <person name="Jerlstrom-Hultqvist J."/>
            <person name="Cepicka I."/>
            <person name="Gallot-Lavallee L."/>
            <person name="Salas-Leiva D."/>
            <person name="Curtis B.A."/>
            <person name="Zahonova K."/>
            <person name="Pipaliya S."/>
            <person name="Dacks J."/>
            <person name="Roger A.J."/>
        </authorList>
    </citation>
    <scope>NUCLEOTIDE SEQUENCE</scope>
    <source>
        <strain evidence="7">BMAN</strain>
    </source>
</reference>
<dbReference type="PROSITE" id="PS50294">
    <property type="entry name" value="WD_REPEATS_REGION"/>
    <property type="match status" value="3"/>
</dbReference>
<dbReference type="GO" id="GO:0000398">
    <property type="term" value="P:mRNA splicing, via spliceosome"/>
    <property type="evidence" value="ECO:0007669"/>
    <property type="project" value="TreeGrafter"/>
</dbReference>
<keyword evidence="8" id="KW-1185">Reference proteome</keyword>
<dbReference type="GO" id="GO:0071013">
    <property type="term" value="C:catalytic step 2 spliceosome"/>
    <property type="evidence" value="ECO:0007669"/>
    <property type="project" value="TreeGrafter"/>
</dbReference>
<gene>
    <name evidence="7" type="ORF">M0811_02805</name>
</gene>
<keyword evidence="4" id="KW-0677">Repeat</keyword>
<evidence type="ECO:0000256" key="2">
    <source>
        <dbReference type="ARBA" id="ARBA00022490"/>
    </source>
</evidence>
<dbReference type="PANTHER" id="PTHR22842">
    <property type="entry name" value="WD40 REPEAT PROTEIN"/>
    <property type="match status" value="1"/>
</dbReference>
<evidence type="ECO:0000256" key="1">
    <source>
        <dbReference type="ARBA" id="ARBA00004496"/>
    </source>
</evidence>
<feature type="repeat" description="WD" evidence="6">
    <location>
        <begin position="95"/>
        <end position="136"/>
    </location>
</feature>
<keyword evidence="2" id="KW-0963">Cytoplasm</keyword>
<sequence length="295" mass="33066">MSFPSKLVHTLVGHEGSVLCVKFNYNGKYCLSCGQDRSVRLWNPHTGKLIKTYLGHGYEIVDLVVTNDNKNFITCGGDKDAYFWDVTHGKVLRKYRGHDHKINTLAINKESNVFFSGSIDRTVKIWDLRSRSTASIQTLDDFKDSVTSIYVSSSEIICGSVDGYLRTYDIRNGKLVSDFVDESITSISLSNDENCVLVSCLDNKLRMFNKDTGELLNEYSGHSNQNYKLSSCFANNDSFVVSGSEDNLIYIWDLVDAKVVNKLEGHKGFVCGLDYNSDKSCLLSSSIDGTICVWK</sequence>
<dbReference type="OMA" id="MCWDIRT"/>
<dbReference type="GO" id="GO:0005737">
    <property type="term" value="C:cytoplasm"/>
    <property type="evidence" value="ECO:0007669"/>
    <property type="project" value="UniProtKB-SubCell"/>
</dbReference>
<dbReference type="Pfam" id="PF00400">
    <property type="entry name" value="WD40"/>
    <property type="match status" value="6"/>
</dbReference>
<name>A0A9Q0R507_ANAIG</name>
<comment type="similarity">
    <text evidence="5">Belongs to the WD repeat MORG1 family.</text>
</comment>
<dbReference type="AlphaFoldDB" id="A0A9Q0R507"/>
<dbReference type="EMBL" id="JAPDFW010000125">
    <property type="protein sequence ID" value="KAJ5067617.1"/>
    <property type="molecule type" value="Genomic_DNA"/>
</dbReference>
<evidence type="ECO:0000313" key="7">
    <source>
        <dbReference type="EMBL" id="KAJ5067617.1"/>
    </source>
</evidence>
<dbReference type="SUPFAM" id="SSF50978">
    <property type="entry name" value="WD40 repeat-like"/>
    <property type="match status" value="1"/>
</dbReference>
<comment type="caution">
    <text evidence="7">The sequence shown here is derived from an EMBL/GenBank/DDBJ whole genome shotgun (WGS) entry which is preliminary data.</text>
</comment>
<dbReference type="PANTHER" id="PTHR22842:SF3">
    <property type="entry name" value="WD REPEAT DOMAIN-CONTAINING PROTEIN 83"/>
    <property type="match status" value="1"/>
</dbReference>
<dbReference type="OrthoDB" id="71437at2759"/>
<dbReference type="InterPro" id="IPR019775">
    <property type="entry name" value="WD40_repeat_CS"/>
</dbReference>
<dbReference type="InterPro" id="IPR020472">
    <property type="entry name" value="WD40_PAC1"/>
</dbReference>
<dbReference type="InterPro" id="IPR001680">
    <property type="entry name" value="WD40_rpt"/>
</dbReference>
<evidence type="ECO:0000313" key="8">
    <source>
        <dbReference type="Proteomes" id="UP001149090"/>
    </source>
</evidence>
<dbReference type="CDD" id="cd00200">
    <property type="entry name" value="WD40"/>
    <property type="match status" value="1"/>
</dbReference>
<evidence type="ECO:0000256" key="3">
    <source>
        <dbReference type="ARBA" id="ARBA00022574"/>
    </source>
</evidence>
<accession>A0A9Q0R507</accession>